<protein>
    <submittedName>
        <fullName evidence="3">Ribonuclease inhibitor</fullName>
    </submittedName>
</protein>
<gene>
    <name evidence="3" type="ORF">GQF63_03785</name>
</gene>
<sequence>MKKEIVIDGSRISDKKTLFEELNRKFMQGEDWEIGESLDAFNDILYGGVGVIKGNEPILLTWKNFEESAAQLGREFTIDFYQQKLQHPELFDATIIQERLDELRNNKGQTYIEIILEMIAEHRQIEFVKA</sequence>
<evidence type="ECO:0000259" key="2">
    <source>
        <dbReference type="Pfam" id="PF01337"/>
    </source>
</evidence>
<reference evidence="3 4" key="1">
    <citation type="submission" date="2019-12" db="EMBL/GenBank/DDBJ databases">
        <authorList>
            <person name="Dong K."/>
        </authorList>
    </citation>
    <scope>NUCLEOTIDE SEQUENCE [LARGE SCALE GENOMIC DNA]</scope>
    <source>
        <strain evidence="3 4">JCM 31225</strain>
    </source>
</reference>
<dbReference type="AlphaFoldDB" id="A0A6N8KUU9"/>
<dbReference type="InterPro" id="IPR000468">
    <property type="entry name" value="Barstar"/>
</dbReference>
<feature type="domain" description="Barstar (barnase inhibitor)" evidence="2">
    <location>
        <begin position="4"/>
        <end position="76"/>
    </location>
</feature>
<organism evidence="3 4">
    <name type="scientific">Sphingobacterium humi</name>
    <dbReference type="NCBI Taxonomy" id="1796905"/>
    <lineage>
        <taxon>Bacteria</taxon>
        <taxon>Pseudomonadati</taxon>
        <taxon>Bacteroidota</taxon>
        <taxon>Sphingobacteriia</taxon>
        <taxon>Sphingobacteriales</taxon>
        <taxon>Sphingobacteriaceae</taxon>
        <taxon>Sphingobacterium</taxon>
    </lineage>
</organism>
<dbReference type="InterPro" id="IPR035905">
    <property type="entry name" value="Barstar-like_sf"/>
</dbReference>
<dbReference type="SUPFAM" id="SSF52038">
    <property type="entry name" value="Barstar-related"/>
    <property type="match status" value="1"/>
</dbReference>
<evidence type="ECO:0000313" key="4">
    <source>
        <dbReference type="Proteomes" id="UP000435036"/>
    </source>
</evidence>
<evidence type="ECO:0000313" key="3">
    <source>
        <dbReference type="EMBL" id="MVZ61135.1"/>
    </source>
</evidence>
<comment type="caution">
    <text evidence="3">The sequence shown here is derived from an EMBL/GenBank/DDBJ whole genome shotgun (WGS) entry which is preliminary data.</text>
</comment>
<dbReference type="RefSeq" id="WP_160367778.1">
    <property type="nucleotide sequence ID" value="NZ_WSQA01000002.1"/>
</dbReference>
<comment type="similarity">
    <text evidence="1">Belongs to the barstar family.</text>
</comment>
<name>A0A6N8KUU9_9SPHI</name>
<dbReference type="OrthoDB" id="4793808at2"/>
<dbReference type="Pfam" id="PF01337">
    <property type="entry name" value="Barstar"/>
    <property type="match status" value="1"/>
</dbReference>
<evidence type="ECO:0000256" key="1">
    <source>
        <dbReference type="ARBA" id="ARBA00006845"/>
    </source>
</evidence>
<accession>A0A6N8KUU9</accession>
<keyword evidence="4" id="KW-1185">Reference proteome</keyword>
<dbReference type="Proteomes" id="UP000435036">
    <property type="component" value="Unassembled WGS sequence"/>
</dbReference>
<dbReference type="Gene3D" id="3.30.370.10">
    <property type="entry name" value="Barstar-like"/>
    <property type="match status" value="1"/>
</dbReference>
<dbReference type="EMBL" id="WSQA01000002">
    <property type="protein sequence ID" value="MVZ61135.1"/>
    <property type="molecule type" value="Genomic_DNA"/>
</dbReference>
<proteinExistence type="inferred from homology"/>